<name>A0AAD4Q116_9EURO</name>
<dbReference type="EMBL" id="JAJTJA010000006">
    <property type="protein sequence ID" value="KAH8697861.1"/>
    <property type="molecule type" value="Genomic_DNA"/>
</dbReference>
<dbReference type="GO" id="GO:0005739">
    <property type="term" value="C:mitochondrion"/>
    <property type="evidence" value="ECO:0007669"/>
    <property type="project" value="TreeGrafter"/>
</dbReference>
<dbReference type="GO" id="GO:0005524">
    <property type="term" value="F:ATP binding"/>
    <property type="evidence" value="ECO:0007669"/>
    <property type="project" value="UniProtKB-KW"/>
</dbReference>
<dbReference type="Gene3D" id="3.40.50.300">
    <property type="entry name" value="P-loop containing nucleotide triphosphate hydrolases"/>
    <property type="match status" value="2"/>
</dbReference>
<dbReference type="Pfam" id="PF00005">
    <property type="entry name" value="ABC_tran"/>
    <property type="match status" value="2"/>
</dbReference>
<keyword evidence="4" id="KW-0378">Hydrolase</keyword>
<keyword evidence="2" id="KW-0067">ATP-binding</keyword>
<dbReference type="PANTHER" id="PTHR43514:SF4">
    <property type="entry name" value="ABC TRANSPORTER I FAMILY MEMBER 10"/>
    <property type="match status" value="1"/>
</dbReference>
<keyword evidence="5" id="KW-1185">Reference proteome</keyword>
<dbReference type="GeneID" id="70240389"/>
<dbReference type="PROSITE" id="PS50893">
    <property type="entry name" value="ABC_TRANSPORTER_2"/>
    <property type="match status" value="2"/>
</dbReference>
<accession>A0AAD4Q116</accession>
<comment type="caution">
    <text evidence="4">The sequence shown here is derived from an EMBL/GenBank/DDBJ whole genome shotgun (WGS) entry which is preliminary data.</text>
</comment>
<feature type="non-terminal residue" evidence="4">
    <location>
        <position position="1"/>
    </location>
</feature>
<gene>
    <name evidence="4" type="ORF">BGW36DRAFT_263917</name>
</gene>
<reference evidence="4" key="1">
    <citation type="submission" date="2021-12" db="EMBL/GenBank/DDBJ databases">
        <title>Convergent genome expansion in fungi linked to evolution of root-endophyte symbiosis.</title>
        <authorList>
            <consortium name="DOE Joint Genome Institute"/>
            <person name="Ke Y.-H."/>
            <person name="Bonito G."/>
            <person name="Liao H.-L."/>
            <person name="Looney B."/>
            <person name="Rojas-Flechas A."/>
            <person name="Nash J."/>
            <person name="Hameed K."/>
            <person name="Schadt C."/>
            <person name="Martin F."/>
            <person name="Crous P.W."/>
            <person name="Miettinen O."/>
            <person name="Magnuson J.K."/>
            <person name="Labbe J."/>
            <person name="Jacobson D."/>
            <person name="Doktycz M.J."/>
            <person name="Veneault-Fourrey C."/>
            <person name="Kuo A."/>
            <person name="Mondo S."/>
            <person name="Calhoun S."/>
            <person name="Riley R."/>
            <person name="Ohm R."/>
            <person name="LaButti K."/>
            <person name="Andreopoulos B."/>
            <person name="Pangilinan J."/>
            <person name="Nolan M."/>
            <person name="Tritt A."/>
            <person name="Clum A."/>
            <person name="Lipzen A."/>
            <person name="Daum C."/>
            <person name="Barry K."/>
            <person name="Grigoriev I.V."/>
            <person name="Vilgalys R."/>
        </authorList>
    </citation>
    <scope>NUCLEOTIDE SEQUENCE</scope>
    <source>
        <strain evidence="4">PMI_201</strain>
    </source>
</reference>
<feature type="domain" description="ABC transporter" evidence="3">
    <location>
        <begin position="370"/>
        <end position="677"/>
    </location>
</feature>
<dbReference type="InterPro" id="IPR027417">
    <property type="entry name" value="P-loop_NTPase"/>
</dbReference>
<protein>
    <submittedName>
        <fullName evidence="4">P-loop containing nucleoside triphosphate hydrolase protein</fullName>
    </submittedName>
</protein>
<evidence type="ECO:0000256" key="1">
    <source>
        <dbReference type="ARBA" id="ARBA00022741"/>
    </source>
</evidence>
<dbReference type="InterPro" id="IPR003439">
    <property type="entry name" value="ABC_transporter-like_ATP-bd"/>
</dbReference>
<dbReference type="SUPFAM" id="SSF52540">
    <property type="entry name" value="P-loop containing nucleoside triphosphate hydrolases"/>
    <property type="match status" value="2"/>
</dbReference>
<keyword evidence="1" id="KW-0547">Nucleotide-binding</keyword>
<evidence type="ECO:0000256" key="2">
    <source>
        <dbReference type="ARBA" id="ARBA00022840"/>
    </source>
</evidence>
<dbReference type="Proteomes" id="UP001201262">
    <property type="component" value="Unassembled WGS sequence"/>
</dbReference>
<evidence type="ECO:0000313" key="4">
    <source>
        <dbReference type="EMBL" id="KAH8697861.1"/>
    </source>
</evidence>
<dbReference type="InterPro" id="IPR050334">
    <property type="entry name" value="Molybdenum_import_ModC"/>
</dbReference>
<dbReference type="PANTHER" id="PTHR43514">
    <property type="entry name" value="ABC TRANSPORTER I FAMILY MEMBER 10"/>
    <property type="match status" value="1"/>
</dbReference>
<dbReference type="AlphaFoldDB" id="A0AAD4Q116"/>
<proteinExistence type="predicted"/>
<dbReference type="GO" id="GO:0016887">
    <property type="term" value="F:ATP hydrolysis activity"/>
    <property type="evidence" value="ECO:0007669"/>
    <property type="project" value="InterPro"/>
</dbReference>
<evidence type="ECO:0000259" key="3">
    <source>
        <dbReference type="PROSITE" id="PS50893"/>
    </source>
</evidence>
<evidence type="ECO:0000313" key="5">
    <source>
        <dbReference type="Proteomes" id="UP001201262"/>
    </source>
</evidence>
<dbReference type="InterPro" id="IPR003593">
    <property type="entry name" value="AAA+_ATPase"/>
</dbReference>
<organism evidence="4 5">
    <name type="scientific">Talaromyces proteolyticus</name>
    <dbReference type="NCBI Taxonomy" id="1131652"/>
    <lineage>
        <taxon>Eukaryota</taxon>
        <taxon>Fungi</taxon>
        <taxon>Dikarya</taxon>
        <taxon>Ascomycota</taxon>
        <taxon>Pezizomycotina</taxon>
        <taxon>Eurotiomycetes</taxon>
        <taxon>Eurotiomycetidae</taxon>
        <taxon>Eurotiales</taxon>
        <taxon>Trichocomaceae</taxon>
        <taxon>Talaromyces</taxon>
        <taxon>Talaromyces sect. Bacilispori</taxon>
    </lineage>
</organism>
<feature type="non-terminal residue" evidence="4">
    <location>
        <position position="726"/>
    </location>
</feature>
<dbReference type="RefSeq" id="XP_046072562.1">
    <property type="nucleotide sequence ID" value="XM_046210102.1"/>
</dbReference>
<feature type="domain" description="ABC transporter" evidence="3">
    <location>
        <begin position="61"/>
        <end position="309"/>
    </location>
</feature>
<sequence>PLVKIENGSFYRSYPSDLAPGPKDAPLLSNVDFILPARLAVELPKPVKDTVRARMKYKREVRLENTVRKLQGPFHWAFIGPGSSTLFDIIRGQHIAVPPNSRSYPYLSSDKFTPSDPKLRHSFNAIQFVGFGGEGSQATGGTRGAYLSARYESLREDTDWTVRQYLKGQTELNPLEGQEWGKIHDEIHFQEIVNSFKLQELLDMPVSNLSNGQTRRTRIAKALLAKPELILLDEPLMGLDPVTSDSISSLLCSFAQKSTPRVIISLRPQDPLPEWITHVAVLNGDHVAYQGDKASFIKCAHRLTASPHVGVKGSQLLRPLFQEGGLFQGCYVPPLDLKRTARWSSMEKKRAKSITPISMNGEPIIQMEGVRVQYGGKVVLGNWKQDVAGEDHGKPGLHWKVRRGQRWAILGANGSGKTTLLSVITSDHPQAYALPVRLFGRSRLPEVGKPGISIFDLQSRIGHSSPEVHAFFPRQLTVRAAIESAWADTFLSKPTLSYEIDTLIDRVLEHFKPELDNSPGPELPIKAETDLSFIPLHFQKKVLAENFLSQRYRYPLPPSSVHEYADTITFGQLNMAQQRLVLFIRAIIKKQDLIILDEAFSGMSPSMREKCFALLEPDPDANETLSNTKFQIPHLGPDQSLIVVSHLRSEIPDSVRFWMRLPSDVGDNETLPFAMGLLPDGINLASDETVWRNIWSVDTLPYKKIDSASDGEGIPNDAEKYHYLVP</sequence>
<dbReference type="SMART" id="SM00382">
    <property type="entry name" value="AAA"/>
    <property type="match status" value="1"/>
</dbReference>